<evidence type="ECO:0000313" key="1">
    <source>
        <dbReference type="EMBL" id="KAH8015502.1"/>
    </source>
</evidence>
<comment type="caution">
    <text evidence="1">The sequence shown here is derived from an EMBL/GenBank/DDBJ whole genome shotgun (WGS) entry which is preliminary data.</text>
</comment>
<organism evidence="1 2">
    <name type="scientific">Sphaerodactylus townsendi</name>
    <dbReference type="NCBI Taxonomy" id="933632"/>
    <lineage>
        <taxon>Eukaryota</taxon>
        <taxon>Metazoa</taxon>
        <taxon>Chordata</taxon>
        <taxon>Craniata</taxon>
        <taxon>Vertebrata</taxon>
        <taxon>Euteleostomi</taxon>
        <taxon>Lepidosauria</taxon>
        <taxon>Squamata</taxon>
        <taxon>Bifurcata</taxon>
        <taxon>Gekkota</taxon>
        <taxon>Sphaerodactylidae</taxon>
        <taxon>Sphaerodactylus</taxon>
    </lineage>
</organism>
<protein>
    <submittedName>
        <fullName evidence="1">Uncharacterized protein</fullName>
    </submittedName>
</protein>
<gene>
    <name evidence="1" type="ORF">K3G42_004785</name>
</gene>
<accession>A0ACB8G7F1</accession>
<keyword evidence="2" id="KW-1185">Reference proteome</keyword>
<dbReference type="Proteomes" id="UP000827872">
    <property type="component" value="Linkage Group LG01"/>
</dbReference>
<proteinExistence type="predicted"/>
<evidence type="ECO:0000313" key="2">
    <source>
        <dbReference type="Proteomes" id="UP000827872"/>
    </source>
</evidence>
<reference evidence="1" key="1">
    <citation type="submission" date="2021-08" db="EMBL/GenBank/DDBJ databases">
        <title>The first chromosome-level gecko genome reveals the dynamic sex chromosomes of Neotropical dwarf geckos (Sphaerodactylidae: Sphaerodactylus).</title>
        <authorList>
            <person name="Pinto B.J."/>
            <person name="Keating S.E."/>
            <person name="Gamble T."/>
        </authorList>
    </citation>
    <scope>NUCLEOTIDE SEQUENCE</scope>
    <source>
        <strain evidence="1">TG3544</strain>
    </source>
</reference>
<sequence length="163" mass="17810">MDPELEQLLPVILALLSNLHSLVWAALSTSDRFLDLLSQSWETLPPPVSSGRHGQQGMAFAAASCNHVDPLAFPAGPSGPGVQHRTPPPPHQASLQQCLDLLTRQFRHLEGLERRLYTQDRRLRALQRQAAVRQVEAGPAPEERATVGAAPESQHDSPLPSTE</sequence>
<dbReference type="EMBL" id="CM037614">
    <property type="protein sequence ID" value="KAH8015502.1"/>
    <property type="molecule type" value="Genomic_DNA"/>
</dbReference>
<name>A0ACB8G7F1_9SAUR</name>